<gene>
    <name evidence="4" type="ORF">OLC1_LOCUS24673</name>
</gene>
<evidence type="ECO:0000256" key="3">
    <source>
        <dbReference type="PIRNR" id="PIRNR016396"/>
    </source>
</evidence>
<dbReference type="InterPro" id="IPR016655">
    <property type="entry name" value="PFD3"/>
</dbReference>
<comment type="function">
    <text evidence="3">Binds specifically to cytosolic chaperonin (c-CPN) and transfers target proteins to it. Binds to nascent polypeptide chain and promotes folding in an environment in which there are many competing pathways for nonnative proteins.</text>
</comment>
<dbReference type="GO" id="GO:0007021">
    <property type="term" value="P:tubulin complex assembly"/>
    <property type="evidence" value="ECO:0007669"/>
    <property type="project" value="TreeGrafter"/>
</dbReference>
<dbReference type="GO" id="GO:0007017">
    <property type="term" value="P:microtubule-based process"/>
    <property type="evidence" value="ECO:0007669"/>
    <property type="project" value="TreeGrafter"/>
</dbReference>
<dbReference type="Gene3D" id="1.10.287.370">
    <property type="match status" value="1"/>
</dbReference>
<sequence length="195" mass="21382">MASTSAAAGGGEGGLAVAERRGVPAASFVEDVQTYLSESGLDANSALAFLQERLQQYRVVEMKLLAQQRDIQAKIPDIEKCLDIVATLQAKKGTGEALLADFEVSEGIYSRARIEDTDSVCLWLGANVMLEYSCEEATSLLKKNLENARSSLEVLVGDLQFLRDQVTITQVTIARVYNWDVHQRRLRQAVATKDS</sequence>
<reference evidence="4" key="1">
    <citation type="submission" date="2023-03" db="EMBL/GenBank/DDBJ databases">
        <authorList>
            <person name="Julca I."/>
        </authorList>
    </citation>
    <scope>NUCLEOTIDE SEQUENCE</scope>
</reference>
<evidence type="ECO:0000256" key="2">
    <source>
        <dbReference type="ARBA" id="ARBA00023186"/>
    </source>
</evidence>
<dbReference type="PANTHER" id="PTHR12409:SF0">
    <property type="entry name" value="PREFOLDIN SUBUNIT 3"/>
    <property type="match status" value="1"/>
</dbReference>
<protein>
    <recommendedName>
        <fullName evidence="3">Prefoldin subunit 3</fullName>
    </recommendedName>
</protein>
<dbReference type="CDD" id="cd23156">
    <property type="entry name" value="Prefoldin_3"/>
    <property type="match status" value="1"/>
</dbReference>
<dbReference type="GO" id="GO:0009409">
    <property type="term" value="P:response to cold"/>
    <property type="evidence" value="ECO:0007669"/>
    <property type="project" value="UniProtKB-ARBA"/>
</dbReference>
<name>A0AAV1EGQ0_OLDCO</name>
<comment type="subunit">
    <text evidence="3">Heterohexamer of two PFD-alpha type and four PFD-beta type subunits.</text>
</comment>
<dbReference type="GO" id="GO:0015631">
    <property type="term" value="F:tubulin binding"/>
    <property type="evidence" value="ECO:0007669"/>
    <property type="project" value="TreeGrafter"/>
</dbReference>
<comment type="similarity">
    <text evidence="1 3">Belongs to the prefoldin subunit alpha family.</text>
</comment>
<dbReference type="GO" id="GO:0006457">
    <property type="term" value="P:protein folding"/>
    <property type="evidence" value="ECO:0007669"/>
    <property type="project" value="UniProtKB-UniRule"/>
</dbReference>
<dbReference type="GO" id="GO:0016272">
    <property type="term" value="C:prefoldin complex"/>
    <property type="evidence" value="ECO:0007669"/>
    <property type="project" value="UniProtKB-UniRule"/>
</dbReference>
<dbReference type="EMBL" id="OX459126">
    <property type="protein sequence ID" value="CAI9118902.1"/>
    <property type="molecule type" value="Genomic_DNA"/>
</dbReference>
<evidence type="ECO:0000256" key="1">
    <source>
        <dbReference type="ARBA" id="ARBA00010048"/>
    </source>
</evidence>
<dbReference type="AlphaFoldDB" id="A0AAV1EGQ0"/>
<dbReference type="GO" id="GO:0005737">
    <property type="term" value="C:cytoplasm"/>
    <property type="evidence" value="ECO:0007669"/>
    <property type="project" value="TreeGrafter"/>
</dbReference>
<dbReference type="Proteomes" id="UP001161247">
    <property type="component" value="Chromosome 9"/>
</dbReference>
<organism evidence="4 5">
    <name type="scientific">Oldenlandia corymbosa var. corymbosa</name>
    <dbReference type="NCBI Taxonomy" id="529605"/>
    <lineage>
        <taxon>Eukaryota</taxon>
        <taxon>Viridiplantae</taxon>
        <taxon>Streptophyta</taxon>
        <taxon>Embryophyta</taxon>
        <taxon>Tracheophyta</taxon>
        <taxon>Spermatophyta</taxon>
        <taxon>Magnoliopsida</taxon>
        <taxon>eudicotyledons</taxon>
        <taxon>Gunneridae</taxon>
        <taxon>Pentapetalae</taxon>
        <taxon>asterids</taxon>
        <taxon>lamiids</taxon>
        <taxon>Gentianales</taxon>
        <taxon>Rubiaceae</taxon>
        <taxon>Rubioideae</taxon>
        <taxon>Spermacoceae</taxon>
        <taxon>Hedyotis-Oldenlandia complex</taxon>
        <taxon>Oldenlandia</taxon>
    </lineage>
</organism>
<dbReference type="PIRSF" id="PIRSF016396">
    <property type="entry name" value="Prefoldin_subunit_3"/>
    <property type="match status" value="1"/>
</dbReference>
<keyword evidence="5" id="KW-1185">Reference proteome</keyword>
<dbReference type="Pfam" id="PF02996">
    <property type="entry name" value="Prefoldin"/>
    <property type="match status" value="1"/>
</dbReference>
<dbReference type="PANTHER" id="PTHR12409">
    <property type="entry name" value="PREFOLDIN SUBUNIT 3"/>
    <property type="match status" value="1"/>
</dbReference>
<keyword evidence="2 3" id="KW-0143">Chaperone</keyword>
<dbReference type="InterPro" id="IPR004127">
    <property type="entry name" value="Prefoldin_subunit_alpha"/>
</dbReference>
<evidence type="ECO:0000313" key="5">
    <source>
        <dbReference type="Proteomes" id="UP001161247"/>
    </source>
</evidence>
<dbReference type="SUPFAM" id="SSF46579">
    <property type="entry name" value="Prefoldin"/>
    <property type="match status" value="1"/>
</dbReference>
<accession>A0AAV1EGQ0</accession>
<proteinExistence type="inferred from homology"/>
<dbReference type="InterPro" id="IPR009053">
    <property type="entry name" value="Prefoldin"/>
</dbReference>
<dbReference type="FunFam" id="1.10.287.370:FF:000001">
    <property type="entry name" value="Prefoldin subunit 3"/>
    <property type="match status" value="1"/>
</dbReference>
<evidence type="ECO:0000313" key="4">
    <source>
        <dbReference type="EMBL" id="CAI9118902.1"/>
    </source>
</evidence>